<dbReference type="OrthoDB" id="20872at2759"/>
<feature type="compositionally biased region" description="Low complexity" evidence="4">
    <location>
        <begin position="101"/>
        <end position="122"/>
    </location>
</feature>
<comment type="caution">
    <text evidence="5">The sequence shown here is derived from an EMBL/GenBank/DDBJ whole genome shotgun (WGS) entry which is preliminary data.</text>
</comment>
<dbReference type="EMBL" id="CAJNNV010025439">
    <property type="protein sequence ID" value="CAE8614498.1"/>
    <property type="molecule type" value="Genomic_DNA"/>
</dbReference>
<dbReference type="OMA" id="LMWATAV"/>
<reference evidence="5" key="1">
    <citation type="submission" date="2021-02" db="EMBL/GenBank/DDBJ databases">
        <authorList>
            <person name="Dougan E. K."/>
            <person name="Rhodes N."/>
            <person name="Thang M."/>
            <person name="Chan C."/>
        </authorList>
    </citation>
    <scope>NUCLEOTIDE SEQUENCE</scope>
</reference>
<dbReference type="PROSITE" id="PS50088">
    <property type="entry name" value="ANK_REPEAT"/>
    <property type="match status" value="3"/>
</dbReference>
<feature type="compositionally biased region" description="Low complexity" evidence="4">
    <location>
        <begin position="8"/>
        <end position="22"/>
    </location>
</feature>
<dbReference type="PANTHER" id="PTHR24171:SF9">
    <property type="entry name" value="ANKYRIN REPEAT DOMAIN-CONTAINING PROTEIN 39"/>
    <property type="match status" value="1"/>
</dbReference>
<dbReference type="AlphaFoldDB" id="A0A813FNY0"/>
<evidence type="ECO:0000256" key="4">
    <source>
        <dbReference type="SAM" id="MobiDB-lite"/>
    </source>
</evidence>
<evidence type="ECO:0000256" key="2">
    <source>
        <dbReference type="ARBA" id="ARBA00023043"/>
    </source>
</evidence>
<dbReference type="PROSITE" id="PS50297">
    <property type="entry name" value="ANK_REP_REGION"/>
    <property type="match status" value="3"/>
</dbReference>
<keyword evidence="1" id="KW-0677">Repeat</keyword>
<proteinExistence type="predicted"/>
<accession>A0A813FNY0</accession>
<feature type="repeat" description="ANK" evidence="3">
    <location>
        <begin position="234"/>
        <end position="266"/>
    </location>
</feature>
<keyword evidence="6" id="KW-1185">Reference proteome</keyword>
<name>A0A813FNY0_POLGL</name>
<dbReference type="PANTHER" id="PTHR24171">
    <property type="entry name" value="ANKYRIN REPEAT DOMAIN-CONTAINING PROTEIN 39-RELATED"/>
    <property type="match status" value="1"/>
</dbReference>
<feature type="region of interest" description="Disordered" evidence="4">
    <location>
        <begin position="1"/>
        <end position="23"/>
    </location>
</feature>
<gene>
    <name evidence="5" type="ORF">PGLA1383_LOCUS32221</name>
</gene>
<keyword evidence="2 3" id="KW-0040">ANK repeat</keyword>
<dbReference type="InterPro" id="IPR002110">
    <property type="entry name" value="Ankyrin_rpt"/>
</dbReference>
<dbReference type="Proteomes" id="UP000654075">
    <property type="component" value="Unassembled WGS sequence"/>
</dbReference>
<dbReference type="Pfam" id="PF00023">
    <property type="entry name" value="Ank"/>
    <property type="match status" value="1"/>
</dbReference>
<feature type="region of interest" description="Disordered" evidence="4">
    <location>
        <begin position="98"/>
        <end position="136"/>
    </location>
</feature>
<evidence type="ECO:0000256" key="1">
    <source>
        <dbReference type="ARBA" id="ARBA00022737"/>
    </source>
</evidence>
<evidence type="ECO:0000313" key="5">
    <source>
        <dbReference type="EMBL" id="CAE8614498.1"/>
    </source>
</evidence>
<dbReference type="InterPro" id="IPR036770">
    <property type="entry name" value="Ankyrin_rpt-contain_sf"/>
</dbReference>
<feature type="repeat" description="ANK" evidence="3">
    <location>
        <begin position="304"/>
        <end position="328"/>
    </location>
</feature>
<dbReference type="SUPFAM" id="SSF48403">
    <property type="entry name" value="Ankyrin repeat"/>
    <property type="match status" value="1"/>
</dbReference>
<evidence type="ECO:0000313" key="6">
    <source>
        <dbReference type="Proteomes" id="UP000654075"/>
    </source>
</evidence>
<dbReference type="SMART" id="SM00248">
    <property type="entry name" value="ANK"/>
    <property type="match status" value="5"/>
</dbReference>
<dbReference type="Gene3D" id="1.25.40.20">
    <property type="entry name" value="Ankyrin repeat-containing domain"/>
    <property type="match status" value="3"/>
</dbReference>
<protein>
    <submittedName>
        <fullName evidence="5">Uncharacterized protein</fullName>
    </submittedName>
</protein>
<dbReference type="PRINTS" id="PR01415">
    <property type="entry name" value="ANKYRIN"/>
</dbReference>
<evidence type="ECO:0000256" key="3">
    <source>
        <dbReference type="PROSITE-ProRule" id="PRU00023"/>
    </source>
</evidence>
<sequence>MMQADGANNNNDDNDNNINNDNNNKEESILAHAMVISGGALHFITRKHCDGQKLLGRTLCRGCGFFFGDGGPIRTHAQNSRDSRCLDIAAGEYYEKPCRDASAPSAPSEPSEAQASPAPQAPVQTRPDNLDPGIRAARDGDLDELKRLVQGGRWHPLTAADHHGNGPLHWAAGSGHVAVCRWLVEEAGVDPSRQNSQHHGRTALHWAARNGHLQVCQWLLELLKSDDVDVQTDGGDTALMLASWQGHLKVVEFLVAASADVNHLNSWGCNAMHKAARMDGAASSRETIEFLHKKGVDPCQVNCNGHNALHKAAQYGSVTAVRWLLEEGGCRSRAAIAPDRDRNSPSALAYAAGFRALASEIRHVEDTLWLAPALYYPGLLQEVREEPPSS</sequence>
<dbReference type="Pfam" id="PF12796">
    <property type="entry name" value="Ank_2"/>
    <property type="match status" value="2"/>
</dbReference>
<feature type="repeat" description="ANK" evidence="3">
    <location>
        <begin position="199"/>
        <end position="221"/>
    </location>
</feature>
<organism evidence="5 6">
    <name type="scientific">Polarella glacialis</name>
    <name type="common">Dinoflagellate</name>
    <dbReference type="NCBI Taxonomy" id="89957"/>
    <lineage>
        <taxon>Eukaryota</taxon>
        <taxon>Sar</taxon>
        <taxon>Alveolata</taxon>
        <taxon>Dinophyceae</taxon>
        <taxon>Suessiales</taxon>
        <taxon>Suessiaceae</taxon>
        <taxon>Polarella</taxon>
    </lineage>
</organism>